<protein>
    <submittedName>
        <fullName evidence="2">Uncharacterized protein</fullName>
    </submittedName>
</protein>
<comment type="caution">
    <text evidence="2">The sequence shown here is derived from an EMBL/GenBank/DDBJ whole genome shotgun (WGS) entry which is preliminary data.</text>
</comment>
<dbReference type="AlphaFoldDB" id="A0A834SCQ5"/>
<reference evidence="2" key="1">
    <citation type="submission" date="2020-09" db="EMBL/GenBank/DDBJ databases">
        <title>Genome-Enabled Discovery of Anthraquinone Biosynthesis in Senna tora.</title>
        <authorList>
            <person name="Kang S.-H."/>
            <person name="Pandey R.P."/>
            <person name="Lee C.-M."/>
            <person name="Sim J.-S."/>
            <person name="Jeong J.-T."/>
            <person name="Choi B.-S."/>
            <person name="Jung M."/>
            <person name="Ginzburg D."/>
            <person name="Zhao K."/>
            <person name="Won S.Y."/>
            <person name="Oh T.-J."/>
            <person name="Yu Y."/>
            <person name="Kim N.-H."/>
            <person name="Lee O.R."/>
            <person name="Lee T.-H."/>
            <person name="Bashyal P."/>
            <person name="Kim T.-S."/>
            <person name="Lee W.-H."/>
            <person name="Kawkins C."/>
            <person name="Kim C.-K."/>
            <person name="Kim J.S."/>
            <person name="Ahn B.O."/>
            <person name="Rhee S.Y."/>
            <person name="Sohng J.K."/>
        </authorList>
    </citation>
    <scope>NUCLEOTIDE SEQUENCE</scope>
    <source>
        <tissue evidence="2">Leaf</tissue>
    </source>
</reference>
<feature type="region of interest" description="Disordered" evidence="1">
    <location>
        <begin position="31"/>
        <end position="78"/>
    </location>
</feature>
<keyword evidence="3" id="KW-1185">Reference proteome</keyword>
<dbReference type="Proteomes" id="UP000634136">
    <property type="component" value="Unassembled WGS sequence"/>
</dbReference>
<dbReference type="PANTHER" id="PTHR33386:SF13">
    <property type="entry name" value="EXPRESSED PROTEIN"/>
    <property type="match status" value="1"/>
</dbReference>
<accession>A0A834SCQ5</accession>
<sequence length="130" mass="13985">MFGHGGIIPIFEESLGSLTVFWMSAIQRSEKRNHRYGKQCSKLGRSMGRGGYGSEEENEKMRKQSSSSKKMGDAKAKASAGMDKAKAAALVGADKAKVAAIVGAMKVKTGTSAGFKWVKSQYQKRTSSSK</sequence>
<evidence type="ECO:0000313" key="3">
    <source>
        <dbReference type="Proteomes" id="UP000634136"/>
    </source>
</evidence>
<gene>
    <name evidence="2" type="ORF">G2W53_044908</name>
</gene>
<proteinExistence type="predicted"/>
<evidence type="ECO:0000256" key="1">
    <source>
        <dbReference type="SAM" id="MobiDB-lite"/>
    </source>
</evidence>
<dbReference type="EMBL" id="JAAIUW010000186">
    <property type="protein sequence ID" value="KAF7800742.1"/>
    <property type="molecule type" value="Genomic_DNA"/>
</dbReference>
<evidence type="ECO:0000313" key="2">
    <source>
        <dbReference type="EMBL" id="KAF7800742.1"/>
    </source>
</evidence>
<name>A0A834SCQ5_9FABA</name>
<organism evidence="2 3">
    <name type="scientific">Senna tora</name>
    <dbReference type="NCBI Taxonomy" id="362788"/>
    <lineage>
        <taxon>Eukaryota</taxon>
        <taxon>Viridiplantae</taxon>
        <taxon>Streptophyta</taxon>
        <taxon>Embryophyta</taxon>
        <taxon>Tracheophyta</taxon>
        <taxon>Spermatophyta</taxon>
        <taxon>Magnoliopsida</taxon>
        <taxon>eudicotyledons</taxon>
        <taxon>Gunneridae</taxon>
        <taxon>Pentapetalae</taxon>
        <taxon>rosids</taxon>
        <taxon>fabids</taxon>
        <taxon>Fabales</taxon>
        <taxon>Fabaceae</taxon>
        <taxon>Caesalpinioideae</taxon>
        <taxon>Cassia clade</taxon>
        <taxon>Senna</taxon>
    </lineage>
</organism>
<dbReference type="PANTHER" id="PTHR33386">
    <property type="entry name" value="OS02G0740600 PROTEIN"/>
    <property type="match status" value="1"/>
</dbReference>